<accession>A0ACA9PM63</accession>
<feature type="non-terminal residue" evidence="1">
    <location>
        <position position="1"/>
    </location>
</feature>
<protein>
    <submittedName>
        <fullName evidence="1">7542_t:CDS:1</fullName>
    </submittedName>
</protein>
<comment type="caution">
    <text evidence="1">The sequence shown here is derived from an EMBL/GenBank/DDBJ whole genome shotgun (WGS) entry which is preliminary data.</text>
</comment>
<organism evidence="1 2">
    <name type="scientific">Scutellospora calospora</name>
    <dbReference type="NCBI Taxonomy" id="85575"/>
    <lineage>
        <taxon>Eukaryota</taxon>
        <taxon>Fungi</taxon>
        <taxon>Fungi incertae sedis</taxon>
        <taxon>Mucoromycota</taxon>
        <taxon>Glomeromycotina</taxon>
        <taxon>Glomeromycetes</taxon>
        <taxon>Diversisporales</taxon>
        <taxon>Gigasporaceae</taxon>
        <taxon>Scutellospora</taxon>
    </lineage>
</organism>
<dbReference type="EMBL" id="CAJVPM010043969">
    <property type="protein sequence ID" value="CAG8712927.1"/>
    <property type="molecule type" value="Genomic_DNA"/>
</dbReference>
<feature type="non-terminal residue" evidence="1">
    <location>
        <position position="177"/>
    </location>
</feature>
<dbReference type="Proteomes" id="UP000789860">
    <property type="component" value="Unassembled WGS sequence"/>
</dbReference>
<proteinExistence type="predicted"/>
<keyword evidence="2" id="KW-1185">Reference proteome</keyword>
<evidence type="ECO:0000313" key="1">
    <source>
        <dbReference type="EMBL" id="CAG8712927.1"/>
    </source>
</evidence>
<sequence length="177" mass="20490">KLLLFVFRLALLRLISEVVPFTPYVANIEYLIIDKISMIGQNLLTKFHVCLKETKHPKNDTIPFASLNIVFVDNFIQLPPVLDLPLYKPNNINKMITSQLTNPINTRTLININSRVLWKSIKHIIILKKQICQINDLEYLTMLDNLRHGHMTSSQCETLYSCIITESEINSPEWKDA</sequence>
<evidence type="ECO:0000313" key="2">
    <source>
        <dbReference type="Proteomes" id="UP000789860"/>
    </source>
</evidence>
<name>A0ACA9PM63_9GLOM</name>
<gene>
    <name evidence="1" type="ORF">SCALOS_LOCUS10942</name>
</gene>
<reference evidence="1" key="1">
    <citation type="submission" date="2021-06" db="EMBL/GenBank/DDBJ databases">
        <authorList>
            <person name="Kallberg Y."/>
            <person name="Tangrot J."/>
            <person name="Rosling A."/>
        </authorList>
    </citation>
    <scope>NUCLEOTIDE SEQUENCE</scope>
    <source>
        <strain evidence="1">AU212A</strain>
    </source>
</reference>